<evidence type="ECO:0000313" key="1">
    <source>
        <dbReference type="EMBL" id="TCD77227.1"/>
    </source>
</evidence>
<sequence>MLIPSIDSMPFVAIASLSRRVNANSQLSLTLLSPFDKLIKKGEC</sequence>
<protein>
    <submittedName>
        <fullName evidence="1">Uncharacterized protein</fullName>
    </submittedName>
</protein>
<dbReference type="EMBL" id="SHPO01000022">
    <property type="protein sequence ID" value="TCD77227.1"/>
    <property type="molecule type" value="Genomic_DNA"/>
</dbReference>
<evidence type="ECO:0000313" key="2">
    <source>
        <dbReference type="Proteomes" id="UP000293475"/>
    </source>
</evidence>
<reference evidence="1 2" key="1">
    <citation type="journal article" date="2018" name="Sci. Rep.">
        <title>Genomic diversity and distribution of Bifidobacterium longum subsp. longum across the human lifespan.</title>
        <authorList>
            <person name="Odamaki T."/>
            <person name="Bottacini F."/>
            <person name="Kato K."/>
            <person name="Mitsuyama E."/>
            <person name="Yoshida K."/>
            <person name="Horigome A."/>
            <person name="Xiao J.Z."/>
            <person name="van Sinderen D."/>
        </authorList>
    </citation>
    <scope>NUCLEOTIDE SEQUENCE [LARGE SCALE GENOMIC DNA]</scope>
    <source>
        <strain evidence="1 2">MCC10004</strain>
    </source>
</reference>
<name>A0A4R0SAA0_BIFLL</name>
<gene>
    <name evidence="1" type="ORF">MCC10004_1366</name>
</gene>
<proteinExistence type="predicted"/>
<accession>A0A4R0SAA0</accession>
<dbReference type="Proteomes" id="UP000293475">
    <property type="component" value="Unassembled WGS sequence"/>
</dbReference>
<organism evidence="1 2">
    <name type="scientific">Bifidobacterium longum subsp. longum</name>
    <dbReference type="NCBI Taxonomy" id="1679"/>
    <lineage>
        <taxon>Bacteria</taxon>
        <taxon>Bacillati</taxon>
        <taxon>Actinomycetota</taxon>
        <taxon>Actinomycetes</taxon>
        <taxon>Bifidobacteriales</taxon>
        <taxon>Bifidobacteriaceae</taxon>
        <taxon>Bifidobacterium</taxon>
    </lineage>
</organism>
<dbReference type="AlphaFoldDB" id="A0A4R0SAA0"/>
<comment type="caution">
    <text evidence="1">The sequence shown here is derived from an EMBL/GenBank/DDBJ whole genome shotgun (WGS) entry which is preliminary data.</text>
</comment>